<evidence type="ECO:0000256" key="4">
    <source>
        <dbReference type="ARBA" id="ARBA00022603"/>
    </source>
</evidence>
<dbReference type="PROSITE" id="PS00092">
    <property type="entry name" value="N6_MTASE"/>
    <property type="match status" value="1"/>
</dbReference>
<dbReference type="REBASE" id="486999">
    <property type="entry name" value="M.ThyAC55ORF1502P"/>
</dbReference>
<feature type="domain" description="Type I restriction modification DNA specificity" evidence="10">
    <location>
        <begin position="466"/>
        <end position="613"/>
    </location>
</feature>
<keyword evidence="13" id="KW-1185">Reference proteome</keyword>
<organism evidence="12 13">
    <name type="scientific">Thermotomaculum hydrothermale</name>
    <dbReference type="NCBI Taxonomy" id="981385"/>
    <lineage>
        <taxon>Bacteria</taxon>
        <taxon>Pseudomonadati</taxon>
        <taxon>Acidobacteriota</taxon>
        <taxon>Holophagae</taxon>
        <taxon>Thermotomaculales</taxon>
        <taxon>Thermotomaculaceae</taxon>
        <taxon>Thermotomaculum</taxon>
    </lineage>
</organism>
<dbReference type="InterPro" id="IPR029063">
    <property type="entry name" value="SAM-dependent_MTases_sf"/>
</dbReference>
<evidence type="ECO:0000259" key="11">
    <source>
        <dbReference type="Pfam" id="PF02384"/>
    </source>
</evidence>
<accession>A0A7R6PNR5</accession>
<dbReference type="Gene3D" id="1.20.1260.30">
    <property type="match status" value="1"/>
</dbReference>
<evidence type="ECO:0000313" key="13">
    <source>
        <dbReference type="Proteomes" id="UP000595564"/>
    </source>
</evidence>
<dbReference type="InterPro" id="IPR038333">
    <property type="entry name" value="T1MK-like_N_sf"/>
</dbReference>
<feature type="domain" description="Type I restriction modification DNA specificity" evidence="10">
    <location>
        <begin position="651"/>
        <end position="812"/>
    </location>
</feature>
<evidence type="ECO:0000256" key="5">
    <source>
        <dbReference type="ARBA" id="ARBA00022679"/>
    </source>
</evidence>
<dbReference type="GO" id="GO:0003677">
    <property type="term" value="F:DNA binding"/>
    <property type="evidence" value="ECO:0007669"/>
    <property type="project" value="UniProtKB-KW"/>
</dbReference>
<keyword evidence="6" id="KW-0949">S-adenosyl-L-methionine</keyword>
<dbReference type="InterPro" id="IPR003356">
    <property type="entry name" value="DNA_methylase_A-5"/>
</dbReference>
<evidence type="ECO:0000256" key="6">
    <source>
        <dbReference type="ARBA" id="ARBA00022691"/>
    </source>
</evidence>
<dbReference type="GO" id="GO:0009307">
    <property type="term" value="P:DNA restriction-modification system"/>
    <property type="evidence" value="ECO:0007669"/>
    <property type="project" value="UniProtKB-KW"/>
</dbReference>
<evidence type="ECO:0000256" key="1">
    <source>
        <dbReference type="ARBA" id="ARBA00006594"/>
    </source>
</evidence>
<dbReference type="GO" id="GO:0008170">
    <property type="term" value="F:N-methyltransferase activity"/>
    <property type="evidence" value="ECO:0007669"/>
    <property type="project" value="InterPro"/>
</dbReference>
<dbReference type="InterPro" id="IPR051537">
    <property type="entry name" value="DNA_Adenine_Mtase"/>
</dbReference>
<dbReference type="SUPFAM" id="SSF116734">
    <property type="entry name" value="DNA methylase specificity domain"/>
    <property type="match status" value="2"/>
</dbReference>
<dbReference type="PANTHER" id="PTHR42933">
    <property type="entry name" value="SLR6095 PROTEIN"/>
    <property type="match status" value="1"/>
</dbReference>
<protein>
    <recommendedName>
        <fullName evidence="3">site-specific DNA-methyltransferase (adenine-specific)</fullName>
        <ecNumber evidence="3">2.1.1.72</ecNumber>
    </recommendedName>
</protein>
<evidence type="ECO:0000256" key="7">
    <source>
        <dbReference type="ARBA" id="ARBA00022747"/>
    </source>
</evidence>
<dbReference type="CDD" id="cd17274">
    <property type="entry name" value="RMtype1_S_Eco540ANI-TRD1-CR1_like"/>
    <property type="match status" value="1"/>
</dbReference>
<dbReference type="PANTHER" id="PTHR42933:SF3">
    <property type="entry name" value="TYPE I RESTRICTION ENZYME MJAVIII METHYLASE SUBUNIT"/>
    <property type="match status" value="1"/>
</dbReference>
<dbReference type="PRINTS" id="PR00507">
    <property type="entry name" value="N12N6MTFRASE"/>
</dbReference>
<dbReference type="InterPro" id="IPR002052">
    <property type="entry name" value="DNA_methylase_N6_adenine_CS"/>
</dbReference>
<name>A0A7R6PNR5_9BACT</name>
<feature type="domain" description="DNA methylase adenine-specific" evidence="11">
    <location>
        <begin position="133"/>
        <end position="459"/>
    </location>
</feature>
<keyword evidence="7" id="KW-0680">Restriction system</keyword>
<dbReference type="EC" id="2.1.1.72" evidence="3"/>
<evidence type="ECO:0000313" key="12">
    <source>
        <dbReference type="EMBL" id="BBB33008.1"/>
    </source>
</evidence>
<dbReference type="Pfam" id="PF02384">
    <property type="entry name" value="N6_Mtase"/>
    <property type="match status" value="1"/>
</dbReference>
<gene>
    <name evidence="12" type="ORF">TTHT_1502</name>
</gene>
<evidence type="ECO:0000256" key="3">
    <source>
        <dbReference type="ARBA" id="ARBA00011900"/>
    </source>
</evidence>
<keyword evidence="5 12" id="KW-0808">Transferase</keyword>
<keyword evidence="4 12" id="KW-0489">Methyltransferase</keyword>
<dbReference type="EMBL" id="AP017470">
    <property type="protein sequence ID" value="BBB33008.1"/>
    <property type="molecule type" value="Genomic_DNA"/>
</dbReference>
<comment type="similarity">
    <text evidence="2">Belongs to the type-I restriction system S methylase family.</text>
</comment>
<dbReference type="InterPro" id="IPR044946">
    <property type="entry name" value="Restrct_endonuc_typeI_TRD_sf"/>
</dbReference>
<dbReference type="GO" id="GO:0009007">
    <property type="term" value="F:site-specific DNA-methyltransferase (adenine-specific) activity"/>
    <property type="evidence" value="ECO:0007669"/>
    <property type="project" value="UniProtKB-EC"/>
</dbReference>
<dbReference type="KEGG" id="thyd:TTHT_1502"/>
<dbReference type="Gene3D" id="3.40.50.150">
    <property type="entry name" value="Vaccinia Virus protein VP39"/>
    <property type="match status" value="1"/>
</dbReference>
<comment type="similarity">
    <text evidence="1">Belongs to the N(4)/N(6)-methyltransferase family.</text>
</comment>
<dbReference type="Gene3D" id="3.90.220.20">
    <property type="entry name" value="DNA methylase specificity domains"/>
    <property type="match status" value="2"/>
</dbReference>
<comment type="catalytic activity">
    <reaction evidence="9">
        <text>a 2'-deoxyadenosine in DNA + S-adenosyl-L-methionine = an N(6)-methyl-2'-deoxyadenosine in DNA + S-adenosyl-L-homocysteine + H(+)</text>
        <dbReference type="Rhea" id="RHEA:15197"/>
        <dbReference type="Rhea" id="RHEA-COMP:12418"/>
        <dbReference type="Rhea" id="RHEA-COMP:12419"/>
        <dbReference type="ChEBI" id="CHEBI:15378"/>
        <dbReference type="ChEBI" id="CHEBI:57856"/>
        <dbReference type="ChEBI" id="CHEBI:59789"/>
        <dbReference type="ChEBI" id="CHEBI:90615"/>
        <dbReference type="ChEBI" id="CHEBI:90616"/>
        <dbReference type="EC" id="2.1.1.72"/>
    </reaction>
</comment>
<dbReference type="Pfam" id="PF01420">
    <property type="entry name" value="Methylase_S"/>
    <property type="match status" value="2"/>
</dbReference>
<proteinExistence type="inferred from homology"/>
<reference evidence="12 13" key="1">
    <citation type="journal article" date="2012" name="Extremophiles">
        <title>Thermotomaculum hydrothermale gen. nov., sp. nov., a novel heterotrophic thermophile within the phylum Acidobacteria from a deep-sea hydrothermal vent chimney in the Southern Okinawa Trough.</title>
        <authorList>
            <person name="Izumi H."/>
            <person name="Nunoura T."/>
            <person name="Miyazaki M."/>
            <person name="Mino S."/>
            <person name="Toki T."/>
            <person name="Takai K."/>
            <person name="Sako Y."/>
            <person name="Sawabe T."/>
            <person name="Nakagawa S."/>
        </authorList>
    </citation>
    <scope>NUCLEOTIDE SEQUENCE [LARGE SCALE GENOMIC DNA]</scope>
    <source>
        <strain evidence="12 13">AC55</strain>
    </source>
</reference>
<dbReference type="CDD" id="cd16961">
    <property type="entry name" value="RMtype1_S_TRD-CR_like"/>
    <property type="match status" value="1"/>
</dbReference>
<evidence type="ECO:0000259" key="10">
    <source>
        <dbReference type="Pfam" id="PF01420"/>
    </source>
</evidence>
<dbReference type="AlphaFoldDB" id="A0A7R6PNR5"/>
<dbReference type="InterPro" id="IPR000055">
    <property type="entry name" value="Restrct_endonuc_typeI_TRD"/>
</dbReference>
<evidence type="ECO:0000256" key="9">
    <source>
        <dbReference type="ARBA" id="ARBA00047942"/>
    </source>
</evidence>
<keyword evidence="8" id="KW-0238">DNA-binding</keyword>
<evidence type="ECO:0000256" key="8">
    <source>
        <dbReference type="ARBA" id="ARBA00023125"/>
    </source>
</evidence>
<dbReference type="Proteomes" id="UP000595564">
    <property type="component" value="Chromosome"/>
</dbReference>
<dbReference type="RefSeq" id="WP_201327307.1">
    <property type="nucleotide sequence ID" value="NZ_AP017470.1"/>
</dbReference>
<sequence>MLDAETKRRIDTARDILVGKVPDPKSQVEQITIALIYKFMDDMDRESIEMGGKRSFFTGDYEKYSWRNIFNPRLGGFEMLNLYAEAITKMSHNPNLPELFRNIFKNAYLPYRDPETLKLFLKTINEFEYDHSERLGDAFEYLLSVLGSQGDAGQFRTPRHIIDFIVKIINPKKNELILDPACGTAGFLISAYKHILCENTSEKYKSHNGICMGDLLTTDERKKLYKNFKGYDISPDMVRLSLVNMYLHGFVNPQIYEYDTLTSEDRWNEYADVILANPPFMSPKGGIKPHRRFSVQSKRSEVLFVNYIAEHLTPTGRAGVIVPEGIIFQSAKAYKQLRKMLVENYLYAVVSLPAGVFQPYSGVKTSILLMDKVLVKKADSILFIKIENDGFDLGAQRRPIDKNDLPDALNVIREYIEKVISGKVDEFNPDENPCSALLVKKEKLAENGDYNLTGDRYRVIEKRINQKWPMVKLGDVLIYEQPANYIVKSENYSNEFKTPVLTAGKTFILGYTNEEDGIFPKEKLPVIIFDDFTTARKFVDFPFKVKSSAMKILLATERINIKYAFYIMQKINIDTTQHKRYWISEFSNLYIPLPPLEVQKEIVSEIEGYQKIIDGCKQVIDNWKPDVEGYLDEELKEYLAQHPEKKEELSDGWPMVKLGEVCEINPESANPYDLYGDCEVIYIDINSVENGTGKVSFDNRILTKNAPSRARRIVKENDVLLSTVRPNLKAFTILKNLPQKIVASTGFAVLRSKNYIIPEYLFSCIYSEFIINQMIKKMGKGAYPSINSNDVKNLIIPLPPLKVQQRIVGKIEAERKVIDGCRKLIKTYEEKIKKVIDKVWGE</sequence>
<dbReference type="GO" id="GO:0032259">
    <property type="term" value="P:methylation"/>
    <property type="evidence" value="ECO:0007669"/>
    <property type="project" value="UniProtKB-KW"/>
</dbReference>
<evidence type="ECO:0000256" key="2">
    <source>
        <dbReference type="ARBA" id="ARBA00010923"/>
    </source>
</evidence>
<dbReference type="SUPFAM" id="SSF53335">
    <property type="entry name" value="S-adenosyl-L-methionine-dependent methyltransferases"/>
    <property type="match status" value="1"/>
</dbReference>